<keyword evidence="4" id="KW-1185">Reference proteome</keyword>
<dbReference type="Gene3D" id="1.50.10.20">
    <property type="match status" value="1"/>
</dbReference>
<sequence length="154" mass="17127">GGVDDELSLSAYISIAMLEAQHSNLYPVFRNALFCLETASEMNISDISTQALMAYAFCLAGKTEKCEKFLTELQKSAKVVDGSQHWEHEERSSSENSPSFHDHAPSAEVEITSYILLALLYKPNRNQEDLTKASETVQWIIGQQNPYGGFSSTQ</sequence>
<dbReference type="EMBL" id="VZRI01012087">
    <property type="protein sequence ID" value="NWU99854.1"/>
    <property type="molecule type" value="Genomic_DNA"/>
</dbReference>
<feature type="non-terminal residue" evidence="3">
    <location>
        <position position="154"/>
    </location>
</feature>
<comment type="caution">
    <text evidence="3">The sequence shown here is derived from an EMBL/GenBank/DDBJ whole genome shotgun (WGS) entry which is preliminary data.</text>
</comment>
<evidence type="ECO:0000313" key="4">
    <source>
        <dbReference type="Proteomes" id="UP000544127"/>
    </source>
</evidence>
<dbReference type="InterPro" id="IPR008930">
    <property type="entry name" value="Terpenoid_cyclase/PrenylTrfase"/>
</dbReference>
<dbReference type="PANTHER" id="PTHR11412">
    <property type="entry name" value="MACROGLOBULIN / COMPLEMENT"/>
    <property type="match status" value="1"/>
</dbReference>
<protein>
    <submittedName>
        <fullName evidence="3">OVOS protein</fullName>
    </submittedName>
</protein>
<feature type="region of interest" description="Disordered" evidence="1">
    <location>
        <begin position="78"/>
        <end position="103"/>
    </location>
</feature>
<dbReference type="Proteomes" id="UP000544127">
    <property type="component" value="Unassembled WGS sequence"/>
</dbReference>
<feature type="compositionally biased region" description="Basic and acidic residues" evidence="1">
    <location>
        <begin position="84"/>
        <end position="93"/>
    </location>
</feature>
<name>A0A7K6BCW7_UPUEP</name>
<accession>A0A7K6BCW7</accession>
<evidence type="ECO:0000259" key="2">
    <source>
        <dbReference type="Pfam" id="PF07678"/>
    </source>
</evidence>
<organism evidence="3 4">
    <name type="scientific">Upupa epops</name>
    <name type="common">Eurasian hoopoe</name>
    <dbReference type="NCBI Taxonomy" id="57439"/>
    <lineage>
        <taxon>Eukaryota</taxon>
        <taxon>Metazoa</taxon>
        <taxon>Chordata</taxon>
        <taxon>Craniata</taxon>
        <taxon>Vertebrata</taxon>
        <taxon>Euteleostomi</taxon>
        <taxon>Archelosauria</taxon>
        <taxon>Archosauria</taxon>
        <taxon>Dinosauria</taxon>
        <taxon>Saurischia</taxon>
        <taxon>Theropoda</taxon>
        <taxon>Coelurosauria</taxon>
        <taxon>Aves</taxon>
        <taxon>Neognathae</taxon>
        <taxon>Neoaves</taxon>
        <taxon>Telluraves</taxon>
        <taxon>Coraciimorphae</taxon>
        <taxon>Bucerotiformes</taxon>
        <taxon>Upupidae</taxon>
        <taxon>Upupa</taxon>
    </lineage>
</organism>
<proteinExistence type="predicted"/>
<gene>
    <name evidence="3" type="primary">Ovos_0</name>
    <name evidence="3" type="ORF">UPUEPO_R12722</name>
</gene>
<dbReference type="AlphaFoldDB" id="A0A7K6BCW7"/>
<dbReference type="InterPro" id="IPR050473">
    <property type="entry name" value="A2M/Complement_sys"/>
</dbReference>
<feature type="domain" description="Alpha-macroglobulin-like TED" evidence="2">
    <location>
        <begin position="1"/>
        <end position="154"/>
    </location>
</feature>
<feature type="non-terminal residue" evidence="3">
    <location>
        <position position="1"/>
    </location>
</feature>
<dbReference type="SUPFAM" id="SSF48239">
    <property type="entry name" value="Terpenoid cyclases/Protein prenyltransferases"/>
    <property type="match status" value="1"/>
</dbReference>
<dbReference type="InterPro" id="IPR011626">
    <property type="entry name" value="Alpha-macroglobulin_TED"/>
</dbReference>
<evidence type="ECO:0000313" key="3">
    <source>
        <dbReference type="EMBL" id="NWU99854.1"/>
    </source>
</evidence>
<dbReference type="OrthoDB" id="9998011at2759"/>
<dbReference type="PANTHER" id="PTHR11412:SF170">
    <property type="entry name" value="OVOSTATIN"/>
    <property type="match status" value="1"/>
</dbReference>
<evidence type="ECO:0000256" key="1">
    <source>
        <dbReference type="SAM" id="MobiDB-lite"/>
    </source>
</evidence>
<dbReference type="Pfam" id="PF07678">
    <property type="entry name" value="TED_complement"/>
    <property type="match status" value="1"/>
</dbReference>
<reference evidence="3 4" key="1">
    <citation type="submission" date="2019-09" db="EMBL/GenBank/DDBJ databases">
        <title>Bird 10,000 Genomes (B10K) Project - Family phase.</title>
        <authorList>
            <person name="Zhang G."/>
        </authorList>
    </citation>
    <scope>NUCLEOTIDE SEQUENCE [LARGE SCALE GENOMIC DNA]</scope>
    <source>
        <strain evidence="3">B10K-DU-012-37</strain>
    </source>
</reference>
<dbReference type="GO" id="GO:0005615">
    <property type="term" value="C:extracellular space"/>
    <property type="evidence" value="ECO:0007669"/>
    <property type="project" value="InterPro"/>
</dbReference>